<protein>
    <submittedName>
        <fullName evidence="5">N-acetylgalactosaminyltransferase 7</fullName>
    </submittedName>
</protein>
<dbReference type="PROSITE" id="PS50231">
    <property type="entry name" value="RICIN_B_LECTIN"/>
    <property type="match status" value="1"/>
</dbReference>
<keyword evidence="6" id="KW-1185">Reference proteome</keyword>
<feature type="domain" description="Ricin B lectin" evidence="4">
    <location>
        <begin position="91"/>
        <end position="215"/>
    </location>
</feature>
<dbReference type="EMBL" id="JARQWQ010000031">
    <property type="protein sequence ID" value="KAK2561928.1"/>
    <property type="molecule type" value="Genomic_DNA"/>
</dbReference>
<evidence type="ECO:0000256" key="2">
    <source>
        <dbReference type="ARBA" id="ARBA00023157"/>
    </source>
</evidence>
<dbReference type="GO" id="GO:0006493">
    <property type="term" value="P:protein O-linked glycosylation"/>
    <property type="evidence" value="ECO:0007669"/>
    <property type="project" value="TreeGrafter"/>
</dbReference>
<evidence type="ECO:0000259" key="4">
    <source>
        <dbReference type="SMART" id="SM00458"/>
    </source>
</evidence>
<keyword evidence="1" id="KW-0430">Lectin</keyword>
<dbReference type="GO" id="GO:0005794">
    <property type="term" value="C:Golgi apparatus"/>
    <property type="evidence" value="ECO:0007669"/>
    <property type="project" value="TreeGrafter"/>
</dbReference>
<dbReference type="AlphaFoldDB" id="A0AAD9QIG1"/>
<reference evidence="5" key="2">
    <citation type="journal article" date="2023" name="Science">
        <title>Genomic signatures of disease resistance in endangered staghorn corals.</title>
        <authorList>
            <person name="Vollmer S.V."/>
            <person name="Selwyn J.D."/>
            <person name="Despard B.A."/>
            <person name="Roesel C.L."/>
        </authorList>
    </citation>
    <scope>NUCLEOTIDE SEQUENCE</scope>
    <source>
        <strain evidence="5">K2</strain>
    </source>
</reference>
<dbReference type="SMART" id="SM00458">
    <property type="entry name" value="RICIN"/>
    <property type="match status" value="1"/>
</dbReference>
<comment type="caution">
    <text evidence="5">The sequence shown here is derived from an EMBL/GenBank/DDBJ whole genome shotgun (WGS) entry which is preliminary data.</text>
</comment>
<dbReference type="InterPro" id="IPR000772">
    <property type="entry name" value="Ricin_B_lectin"/>
</dbReference>
<dbReference type="Proteomes" id="UP001249851">
    <property type="component" value="Unassembled WGS sequence"/>
</dbReference>
<dbReference type="PANTHER" id="PTHR11675">
    <property type="entry name" value="N-ACETYLGALACTOSAMINYLTRANSFERASE"/>
    <property type="match status" value="1"/>
</dbReference>
<reference evidence="5" key="1">
    <citation type="journal article" date="2023" name="G3 (Bethesda)">
        <title>Whole genome assembly and annotation of the endangered Caribbean coral Acropora cervicornis.</title>
        <authorList>
            <person name="Selwyn J.D."/>
            <person name="Vollmer S.V."/>
        </authorList>
    </citation>
    <scope>NUCLEOTIDE SEQUENCE</scope>
    <source>
        <strain evidence="5">K2</strain>
    </source>
</reference>
<dbReference type="SUPFAM" id="SSF50370">
    <property type="entry name" value="Ricin B-like lectins"/>
    <property type="match status" value="1"/>
</dbReference>
<dbReference type="Gene3D" id="2.80.10.50">
    <property type="match status" value="1"/>
</dbReference>
<dbReference type="Pfam" id="PF00652">
    <property type="entry name" value="Ricin_B_lectin"/>
    <property type="match status" value="1"/>
</dbReference>
<organism evidence="5 6">
    <name type="scientific">Acropora cervicornis</name>
    <name type="common">Staghorn coral</name>
    <dbReference type="NCBI Taxonomy" id="6130"/>
    <lineage>
        <taxon>Eukaryota</taxon>
        <taxon>Metazoa</taxon>
        <taxon>Cnidaria</taxon>
        <taxon>Anthozoa</taxon>
        <taxon>Hexacorallia</taxon>
        <taxon>Scleractinia</taxon>
        <taxon>Astrocoeniina</taxon>
        <taxon>Acroporidae</taxon>
        <taxon>Acropora</taxon>
    </lineage>
</organism>
<evidence type="ECO:0000256" key="3">
    <source>
        <dbReference type="SAM" id="MobiDB-lite"/>
    </source>
</evidence>
<evidence type="ECO:0000313" key="6">
    <source>
        <dbReference type="Proteomes" id="UP001249851"/>
    </source>
</evidence>
<dbReference type="InterPro" id="IPR035992">
    <property type="entry name" value="Ricin_B-like_lectins"/>
</dbReference>
<dbReference type="GO" id="GO:0030246">
    <property type="term" value="F:carbohydrate binding"/>
    <property type="evidence" value="ECO:0007669"/>
    <property type="project" value="UniProtKB-KW"/>
</dbReference>
<proteinExistence type="predicted"/>
<sequence length="216" mass="24900">MVIILYLIRSSEISDGTTSVKFLMQVLHQRTNETLSRIDQKISILDETRTKRQHTAFQVPRSSGSEKDQEKPFAPTITPTKLEIQLATSRSRFEIKSSANGMCVDTMDQLVGSYLELYECHGQEGNQAWKYREGTHVIENRDKNMCLTALNSSDGSPVKTAICDANDTQQKWIRKEFSYQLENEAEAKKCLDFEPENKRVVMRDCDNKKESQRWTH</sequence>
<feature type="region of interest" description="Disordered" evidence="3">
    <location>
        <begin position="53"/>
        <end position="74"/>
    </location>
</feature>
<dbReference type="GO" id="GO:0004653">
    <property type="term" value="F:polypeptide N-acetylgalactosaminyltransferase activity"/>
    <property type="evidence" value="ECO:0007669"/>
    <property type="project" value="TreeGrafter"/>
</dbReference>
<evidence type="ECO:0000313" key="5">
    <source>
        <dbReference type="EMBL" id="KAK2561928.1"/>
    </source>
</evidence>
<evidence type="ECO:0000256" key="1">
    <source>
        <dbReference type="ARBA" id="ARBA00022734"/>
    </source>
</evidence>
<name>A0AAD9QIG1_ACRCE</name>
<keyword evidence="2" id="KW-1015">Disulfide bond</keyword>
<dbReference type="PANTHER" id="PTHR11675:SF101">
    <property type="entry name" value="POLYPEPTIDE N-ACETYLGALACTOSAMINYLTRANSFERASE 5"/>
    <property type="match status" value="1"/>
</dbReference>
<accession>A0AAD9QIG1</accession>
<gene>
    <name evidence="5" type="ORF">P5673_015348</name>
</gene>